<dbReference type="AlphaFoldDB" id="G7DYY1"/>
<dbReference type="Proteomes" id="UP000009131">
    <property type="component" value="Unassembled WGS sequence"/>
</dbReference>
<keyword evidence="6" id="KW-1185">Reference proteome</keyword>
<protein>
    <recommendedName>
        <fullName evidence="7">3-phytase</fullName>
    </recommendedName>
</protein>
<reference evidence="5 6" key="1">
    <citation type="journal article" date="2011" name="J. Gen. Appl. Microbiol.">
        <title>Draft genome sequencing of the enigmatic basidiomycete Mixia osmundae.</title>
        <authorList>
            <person name="Nishida H."/>
            <person name="Nagatsuka Y."/>
            <person name="Sugiyama J."/>
        </authorList>
    </citation>
    <scope>NUCLEOTIDE SEQUENCE [LARGE SCALE GENOMIC DNA]</scope>
    <source>
        <strain evidence="6">CBS 9802 / IAM 14324 / JCM 22182 / KY 12970</strain>
    </source>
</reference>
<dbReference type="HOGENOM" id="CLU_020880_0_1_1"/>
<keyword evidence="2" id="KW-0325">Glycoprotein</keyword>
<feature type="active site" description="Proton donor" evidence="3">
    <location>
        <position position="299"/>
    </location>
</feature>
<dbReference type="Pfam" id="PF00328">
    <property type="entry name" value="His_Phos_2"/>
    <property type="match status" value="1"/>
</dbReference>
<evidence type="ECO:0008006" key="7">
    <source>
        <dbReference type="Google" id="ProtNLM"/>
    </source>
</evidence>
<keyword evidence="1" id="KW-0378">Hydrolase</keyword>
<evidence type="ECO:0000256" key="3">
    <source>
        <dbReference type="PIRSR" id="PIRSR000894-1"/>
    </source>
</evidence>
<dbReference type="eggNOG" id="KOG1382">
    <property type="taxonomic scope" value="Eukaryota"/>
</dbReference>
<dbReference type="InterPro" id="IPR033379">
    <property type="entry name" value="Acid_Pase_AS"/>
</dbReference>
<feature type="disulfide bond" evidence="4">
    <location>
        <begin position="208"/>
        <end position="224"/>
    </location>
</feature>
<dbReference type="PIRSF" id="PIRSF000894">
    <property type="entry name" value="Acid_phosphatase"/>
    <property type="match status" value="1"/>
</dbReference>
<gene>
    <name evidence="5" type="primary">Mo02448</name>
    <name evidence="5" type="ORF">E5Q_02448</name>
</gene>
<dbReference type="OMA" id="VVERMEC"/>
<sequence length="426" mass="47263">MHTSDAVAVAPTSPAPAASATAAAPWALYASSANSVHGARYPTSAADERIRQALHKLQSATRYEGELAFLANYTYDLAVDDLTAFGVQQAKDLGALLARRYGHLNERTAPFVRASSSHRVVQAARHFSRRFTDSDSRHRPISPLLIIDESTSNDTLENSCPALNLSEARRATSRWLDRSLSHTAHRLAMRVPGVHLTSQDVVELISLCAFESVVSSEMPISPWCDVFSKSELASFAYYHDLNKHYSYSWPNTLGPPQGAGWVNELIARLTCTPVRDATQVNHTLFFPLDRAIYVDFTHDNQMIAIGSAIGLWQETLDPLNPNDTRRFKSSHIVPFGGHFIFERYRCAGTDQKSIRLLINDCIQRLDSADDGMIALSGWLAKQTFASRDARILYQQCFATPPLPKVTSNAFPTLQTNHEQQIPGTHL</sequence>
<dbReference type="InterPro" id="IPR016274">
    <property type="entry name" value="Histidine_acid_Pase_euk"/>
</dbReference>
<dbReference type="PANTHER" id="PTHR20963">
    <property type="entry name" value="MULTIPLE INOSITOL POLYPHOSPHATE PHOSPHATASE-RELATED"/>
    <property type="match status" value="1"/>
</dbReference>
<keyword evidence="4" id="KW-1015">Disulfide bond</keyword>
<dbReference type="OrthoDB" id="6509975at2759"/>
<evidence type="ECO:0000256" key="4">
    <source>
        <dbReference type="PIRSR" id="PIRSR000894-2"/>
    </source>
</evidence>
<dbReference type="CDD" id="cd07061">
    <property type="entry name" value="HP_HAP_like"/>
    <property type="match status" value="1"/>
</dbReference>
<dbReference type="InParanoid" id="G7DYY1"/>
<reference evidence="5 6" key="2">
    <citation type="journal article" date="2012" name="Open Biol.">
        <title>Characteristics of nucleosomes and linker DNA regions on the genome of the basidiomycete Mixia osmundae revealed by mono- and dinucleosome mapping.</title>
        <authorList>
            <person name="Nishida H."/>
            <person name="Kondo S."/>
            <person name="Matsumoto T."/>
            <person name="Suzuki Y."/>
            <person name="Yoshikawa H."/>
            <person name="Taylor T.D."/>
            <person name="Sugiyama J."/>
        </authorList>
    </citation>
    <scope>NUCLEOTIDE SEQUENCE [LARGE SCALE GENOMIC DNA]</scope>
    <source>
        <strain evidence="6">CBS 9802 / IAM 14324 / JCM 22182 / KY 12970</strain>
    </source>
</reference>
<dbReference type="STRING" id="764103.G7DYY1"/>
<evidence type="ECO:0000256" key="1">
    <source>
        <dbReference type="ARBA" id="ARBA00022801"/>
    </source>
</evidence>
<dbReference type="SUPFAM" id="SSF53254">
    <property type="entry name" value="Phosphoglycerate mutase-like"/>
    <property type="match status" value="1"/>
</dbReference>
<feature type="active site" description="Nucleophile" evidence="3">
    <location>
        <position position="37"/>
    </location>
</feature>
<dbReference type="Gene3D" id="3.40.50.1240">
    <property type="entry name" value="Phosphoglycerate mutase-like"/>
    <property type="match status" value="1"/>
</dbReference>
<dbReference type="InterPro" id="IPR000560">
    <property type="entry name" value="His_Pase_clade-2"/>
</dbReference>
<dbReference type="EMBL" id="BABT02000063">
    <property type="protein sequence ID" value="GAA95791.1"/>
    <property type="molecule type" value="Genomic_DNA"/>
</dbReference>
<dbReference type="RefSeq" id="XP_014567236.1">
    <property type="nucleotide sequence ID" value="XM_014711750.1"/>
</dbReference>
<comment type="caution">
    <text evidence="5">The sequence shown here is derived from an EMBL/GenBank/DDBJ whole genome shotgun (WGS) entry which is preliminary data.</text>
</comment>
<dbReference type="PANTHER" id="PTHR20963:SF18">
    <property type="entry name" value="ACID PHOSPHATASE PHO11-RELATED"/>
    <property type="match status" value="1"/>
</dbReference>
<evidence type="ECO:0000256" key="2">
    <source>
        <dbReference type="ARBA" id="ARBA00023180"/>
    </source>
</evidence>
<accession>G7DYY1</accession>
<name>G7DYY1_MIXOS</name>
<proteinExistence type="predicted"/>
<organism evidence="5 6">
    <name type="scientific">Mixia osmundae (strain CBS 9802 / IAM 14324 / JCM 22182 / KY 12970)</name>
    <dbReference type="NCBI Taxonomy" id="764103"/>
    <lineage>
        <taxon>Eukaryota</taxon>
        <taxon>Fungi</taxon>
        <taxon>Dikarya</taxon>
        <taxon>Basidiomycota</taxon>
        <taxon>Pucciniomycotina</taxon>
        <taxon>Mixiomycetes</taxon>
        <taxon>Mixiales</taxon>
        <taxon>Mixiaceae</taxon>
        <taxon>Mixia</taxon>
    </lineage>
</organism>
<dbReference type="InterPro" id="IPR029033">
    <property type="entry name" value="His_PPase_superfam"/>
</dbReference>
<evidence type="ECO:0000313" key="5">
    <source>
        <dbReference type="EMBL" id="GAA95791.1"/>
    </source>
</evidence>
<evidence type="ECO:0000313" key="6">
    <source>
        <dbReference type="Proteomes" id="UP000009131"/>
    </source>
</evidence>
<dbReference type="GO" id="GO:0003993">
    <property type="term" value="F:acid phosphatase activity"/>
    <property type="evidence" value="ECO:0007669"/>
    <property type="project" value="TreeGrafter"/>
</dbReference>
<dbReference type="PROSITE" id="PS00778">
    <property type="entry name" value="HIS_ACID_PHOSPHAT_2"/>
    <property type="match status" value="1"/>
</dbReference>